<keyword evidence="2" id="KW-1185">Reference proteome</keyword>
<accession>A0ACA9SM59</accession>
<feature type="non-terminal residue" evidence="1">
    <location>
        <position position="1"/>
    </location>
</feature>
<protein>
    <submittedName>
        <fullName evidence="1">30499_t:CDS:1</fullName>
    </submittedName>
</protein>
<proteinExistence type="predicted"/>
<dbReference type="Proteomes" id="UP000789920">
    <property type="component" value="Unassembled WGS sequence"/>
</dbReference>
<comment type="caution">
    <text evidence="1">The sequence shown here is derived from an EMBL/GenBank/DDBJ whole genome shotgun (WGS) entry which is preliminary data.</text>
</comment>
<evidence type="ECO:0000313" key="2">
    <source>
        <dbReference type="Proteomes" id="UP000789920"/>
    </source>
</evidence>
<dbReference type="EMBL" id="CAJVQC010139864">
    <property type="protein sequence ID" value="CAG8843805.1"/>
    <property type="molecule type" value="Genomic_DNA"/>
</dbReference>
<reference evidence="1" key="1">
    <citation type="submission" date="2021-06" db="EMBL/GenBank/DDBJ databases">
        <authorList>
            <person name="Kallberg Y."/>
            <person name="Tangrot J."/>
            <person name="Rosling A."/>
        </authorList>
    </citation>
    <scope>NUCLEOTIDE SEQUENCE</scope>
    <source>
        <strain evidence="1">MA461A</strain>
    </source>
</reference>
<organism evidence="1 2">
    <name type="scientific">Racocetra persica</name>
    <dbReference type="NCBI Taxonomy" id="160502"/>
    <lineage>
        <taxon>Eukaryota</taxon>
        <taxon>Fungi</taxon>
        <taxon>Fungi incertae sedis</taxon>
        <taxon>Mucoromycota</taxon>
        <taxon>Glomeromycotina</taxon>
        <taxon>Glomeromycetes</taxon>
        <taxon>Diversisporales</taxon>
        <taxon>Gigasporaceae</taxon>
        <taxon>Racocetra</taxon>
    </lineage>
</organism>
<sequence length="64" mass="7215">CIAHALNLIASDIVKVRSVDYVLKQANQIVQFFKKSHRANRLLRDSIESMKLGSGGLEIYAKTR</sequence>
<evidence type="ECO:0000313" key="1">
    <source>
        <dbReference type="EMBL" id="CAG8843805.1"/>
    </source>
</evidence>
<gene>
    <name evidence="1" type="ORF">RPERSI_LOCUS32935</name>
</gene>
<name>A0ACA9SM59_9GLOM</name>